<comment type="caution">
    <text evidence="3">The sequence shown here is derived from an EMBL/GenBank/DDBJ whole genome shotgun (WGS) entry which is preliminary data.</text>
</comment>
<evidence type="ECO:0000313" key="4">
    <source>
        <dbReference type="Proteomes" id="UP000634136"/>
    </source>
</evidence>
<accession>A0A834T1C7</accession>
<gene>
    <name evidence="3" type="ORF">G2W53_034078</name>
</gene>
<feature type="domain" description="Retrotransposon Copia-like N-terminal" evidence="2">
    <location>
        <begin position="21"/>
        <end position="65"/>
    </location>
</feature>
<dbReference type="OrthoDB" id="8039827at2759"/>
<name>A0A834T1C7_9FABA</name>
<protein>
    <recommendedName>
        <fullName evidence="2">Retrotransposon Copia-like N-terminal domain-containing protein</fullName>
    </recommendedName>
</protein>
<proteinExistence type="predicted"/>
<dbReference type="PANTHER" id="PTHR37610">
    <property type="entry name" value="CCHC-TYPE DOMAIN-CONTAINING PROTEIN"/>
    <property type="match status" value="1"/>
</dbReference>
<sequence length="518" mass="58585">MAAVSEITKGSKDDIPAYSLHNSDNPGMSLVTTPLDGRNYLSWSIAVRTALEAKDKIGFVDGSIQALEDSAEYKKWKAVDSMIKSWIVNSISKTFSDTFVYCLTAKDLWDVLEERFGVSNAPQLYHVQRQTNSLRQGNDAVTVYYNKLHRCWDEMDRIMPMPTCTYGKCTCGLKKKVADMLASIKLLQFLMGLNPAYDVVRTQILNLDTLPTVNKAFAMVVTDEAQREINMTYSGVTEGNSAMMVKPFQGKNDSSNPKKKDVNKKDKFCDHYNMNGHTKETCFKIHGYPEWFKELKERKAGKKPAANIVTKDPGNSESPSSQETEPTGKGDLKNAISYLLKEVQRLGKGKTVGGKEDQVNFANMYEFAGNTSTKGSLGLPFKRWVIDTGATTHMCSDITLMHDVQHIPYHKTVHLPDKTTKRIHSIGWQGMLISYFSSIHHIVSYRSKRVQMRTSKWIPLKSSIKKMTFKKQMTENQKKKPTQTMDNKIKYRKHNLYQCLLKKLEPGVHLPGSKIACA</sequence>
<keyword evidence="4" id="KW-1185">Reference proteome</keyword>
<reference evidence="3" key="1">
    <citation type="submission" date="2020-09" db="EMBL/GenBank/DDBJ databases">
        <title>Genome-Enabled Discovery of Anthraquinone Biosynthesis in Senna tora.</title>
        <authorList>
            <person name="Kang S.-H."/>
            <person name="Pandey R.P."/>
            <person name="Lee C.-M."/>
            <person name="Sim J.-S."/>
            <person name="Jeong J.-T."/>
            <person name="Choi B.-S."/>
            <person name="Jung M."/>
            <person name="Ginzburg D."/>
            <person name="Zhao K."/>
            <person name="Won S.Y."/>
            <person name="Oh T.-J."/>
            <person name="Yu Y."/>
            <person name="Kim N.-H."/>
            <person name="Lee O.R."/>
            <person name="Lee T.-H."/>
            <person name="Bashyal P."/>
            <person name="Kim T.-S."/>
            <person name="Lee W.-H."/>
            <person name="Kawkins C."/>
            <person name="Kim C.-K."/>
            <person name="Kim J.S."/>
            <person name="Ahn B.O."/>
            <person name="Rhee S.Y."/>
            <person name="Sohng J.K."/>
        </authorList>
    </citation>
    <scope>NUCLEOTIDE SEQUENCE</scope>
    <source>
        <tissue evidence="3">Leaf</tissue>
    </source>
</reference>
<evidence type="ECO:0000313" key="3">
    <source>
        <dbReference type="EMBL" id="KAF7813102.1"/>
    </source>
</evidence>
<dbReference type="AlphaFoldDB" id="A0A834T1C7"/>
<feature type="region of interest" description="Disordered" evidence="1">
    <location>
        <begin position="302"/>
        <end position="331"/>
    </location>
</feature>
<evidence type="ECO:0000259" key="2">
    <source>
        <dbReference type="Pfam" id="PF14244"/>
    </source>
</evidence>
<dbReference type="EMBL" id="JAAIUW010000010">
    <property type="protein sequence ID" value="KAF7813102.1"/>
    <property type="molecule type" value="Genomic_DNA"/>
</dbReference>
<dbReference type="PANTHER" id="PTHR37610:SF40">
    <property type="entry name" value="OS01G0909600 PROTEIN"/>
    <property type="match status" value="1"/>
</dbReference>
<dbReference type="Proteomes" id="UP000634136">
    <property type="component" value="Unassembled WGS sequence"/>
</dbReference>
<evidence type="ECO:0000256" key="1">
    <source>
        <dbReference type="SAM" id="MobiDB-lite"/>
    </source>
</evidence>
<dbReference type="Pfam" id="PF14244">
    <property type="entry name" value="Retrotran_gag_3"/>
    <property type="match status" value="1"/>
</dbReference>
<feature type="compositionally biased region" description="Low complexity" evidence="1">
    <location>
        <begin position="316"/>
        <end position="325"/>
    </location>
</feature>
<dbReference type="InterPro" id="IPR029472">
    <property type="entry name" value="Copia-like_N"/>
</dbReference>
<organism evidence="3 4">
    <name type="scientific">Senna tora</name>
    <dbReference type="NCBI Taxonomy" id="362788"/>
    <lineage>
        <taxon>Eukaryota</taxon>
        <taxon>Viridiplantae</taxon>
        <taxon>Streptophyta</taxon>
        <taxon>Embryophyta</taxon>
        <taxon>Tracheophyta</taxon>
        <taxon>Spermatophyta</taxon>
        <taxon>Magnoliopsida</taxon>
        <taxon>eudicotyledons</taxon>
        <taxon>Gunneridae</taxon>
        <taxon>Pentapetalae</taxon>
        <taxon>rosids</taxon>
        <taxon>fabids</taxon>
        <taxon>Fabales</taxon>
        <taxon>Fabaceae</taxon>
        <taxon>Caesalpinioideae</taxon>
        <taxon>Cassia clade</taxon>
        <taxon>Senna</taxon>
    </lineage>
</organism>